<accession>A0ABV7RPD1</accession>
<reference evidence="2" key="1">
    <citation type="journal article" date="2019" name="Int. J. Syst. Evol. Microbiol.">
        <title>The Global Catalogue of Microorganisms (GCM) 10K type strain sequencing project: providing services to taxonomists for standard genome sequencing and annotation.</title>
        <authorList>
            <consortium name="The Broad Institute Genomics Platform"/>
            <consortium name="The Broad Institute Genome Sequencing Center for Infectious Disease"/>
            <person name="Wu L."/>
            <person name="Ma J."/>
        </authorList>
    </citation>
    <scope>NUCLEOTIDE SEQUENCE [LARGE SCALE GENOMIC DNA]</scope>
    <source>
        <strain evidence="2">KCTC 42875</strain>
    </source>
</reference>
<keyword evidence="2" id="KW-1185">Reference proteome</keyword>
<dbReference type="EMBL" id="JBHRXK010000004">
    <property type="protein sequence ID" value="MFC3551444.1"/>
    <property type="molecule type" value="Genomic_DNA"/>
</dbReference>
<proteinExistence type="predicted"/>
<evidence type="ECO:0000313" key="2">
    <source>
        <dbReference type="Proteomes" id="UP001595740"/>
    </source>
</evidence>
<comment type="caution">
    <text evidence="1">The sequence shown here is derived from an EMBL/GenBank/DDBJ whole genome shotgun (WGS) entry which is preliminary data.</text>
</comment>
<evidence type="ECO:0000313" key="1">
    <source>
        <dbReference type="EMBL" id="MFC3551444.1"/>
    </source>
</evidence>
<gene>
    <name evidence="1" type="ORF">ACFOLC_10530</name>
</gene>
<dbReference type="Proteomes" id="UP001595740">
    <property type="component" value="Unassembled WGS sequence"/>
</dbReference>
<evidence type="ECO:0008006" key="3">
    <source>
        <dbReference type="Google" id="ProtNLM"/>
    </source>
</evidence>
<sequence>MQVVHDSQVQSRFSNTFPRTVEMICPHCLKEALFEARSWQEHGRQVSASELLCSRCEEAVLFVQLLDRDGVSKAGALYCHPRSGGRETMAGVGHLQALSGPLARTYDSAVKLYNRAEWGAAALTVRHLLEGLAARLIADDKRELPLIRQLEALPHEMDLARPLQDIAQLLAPAGTFGRQFEDEATIDKVTAEQLLELVEQLITYLVVLPGTMAELKSRIATAPVPLRRGSGTA</sequence>
<protein>
    <recommendedName>
        <fullName evidence="3">DUF4145 domain-containing protein</fullName>
    </recommendedName>
</protein>
<dbReference type="RefSeq" id="WP_386759210.1">
    <property type="nucleotide sequence ID" value="NZ_JBHRXK010000004.1"/>
</dbReference>
<name>A0ABV7RPD1_9GAMM</name>
<organism evidence="1 2">
    <name type="scientific">Lysobacter cavernae</name>
    <dbReference type="NCBI Taxonomy" id="1685901"/>
    <lineage>
        <taxon>Bacteria</taxon>
        <taxon>Pseudomonadati</taxon>
        <taxon>Pseudomonadota</taxon>
        <taxon>Gammaproteobacteria</taxon>
        <taxon>Lysobacterales</taxon>
        <taxon>Lysobacteraceae</taxon>
        <taxon>Lysobacter</taxon>
    </lineage>
</organism>